<dbReference type="EMBL" id="CP011376">
    <property type="protein sequence ID" value="AKG08470.1"/>
    <property type="molecule type" value="Genomic_DNA"/>
</dbReference>
<evidence type="ECO:0000313" key="2">
    <source>
        <dbReference type="Proteomes" id="UP000077465"/>
    </source>
</evidence>
<reference evidence="1 2" key="1">
    <citation type="submission" date="2015-05" db="EMBL/GenBank/DDBJ databases">
        <authorList>
            <person name="Dickey A."/>
            <person name="Clawson M."/>
            <person name="Bono J."/>
            <person name="Loy J.D."/>
        </authorList>
    </citation>
    <scope>NUCLEOTIDE SEQUENCE [LARGE SCALE GENOMIC DNA]</scope>
    <source>
        <strain evidence="1 2">22581</strain>
    </source>
</reference>
<organism evidence="1 2">
    <name type="scientific">Moraxella bovoculi</name>
    <dbReference type="NCBI Taxonomy" id="386891"/>
    <lineage>
        <taxon>Bacteria</taxon>
        <taxon>Pseudomonadati</taxon>
        <taxon>Pseudomonadota</taxon>
        <taxon>Gammaproteobacteria</taxon>
        <taxon>Moraxellales</taxon>
        <taxon>Moraxellaceae</taxon>
        <taxon>Moraxella</taxon>
    </lineage>
</organism>
<protein>
    <submittedName>
        <fullName evidence="1">Hemagglutinin</fullName>
    </submittedName>
</protein>
<dbReference type="Proteomes" id="UP000077465">
    <property type="component" value="Chromosome"/>
</dbReference>
<gene>
    <name evidence="1" type="ORF">AAX06_10365</name>
</gene>
<sequence>MILLDRNNQEVEVLSQYLLPNHTDTVYNIEVDDFHTYHVGRLGVWVHNADCCENRIHSIVKQDELLLREARKLSQQESQGINQMMEQIKKGNENPGIGTSVYHGITEFRHRNGGRIYARKTSNGWEILGYSGKGNQAKVWARLKELYGR</sequence>
<evidence type="ECO:0000313" key="1">
    <source>
        <dbReference type="EMBL" id="AKG08470.1"/>
    </source>
</evidence>
<dbReference type="Pfam" id="PF07591">
    <property type="entry name" value="PT-HINT"/>
    <property type="match status" value="1"/>
</dbReference>
<proteinExistence type="predicted"/>
<accession>A0AAC8PWV2</accession>
<name>A0AAC8PWV2_9GAMM</name>
<dbReference type="AlphaFoldDB" id="A0AAC8PWV2"/>
<dbReference type="Gene3D" id="2.170.16.10">
    <property type="entry name" value="Hedgehog/Intein (Hint) domain"/>
    <property type="match status" value="1"/>
</dbReference>